<dbReference type="Proteomes" id="UP000766550">
    <property type="component" value="Unassembled WGS sequence"/>
</dbReference>
<keyword evidence="2" id="KW-0808">Transferase</keyword>
<dbReference type="EMBL" id="JAHQXF010000002">
    <property type="protein sequence ID" value="MBV0925468.1"/>
    <property type="molecule type" value="Genomic_DNA"/>
</dbReference>
<dbReference type="GO" id="GO:0008483">
    <property type="term" value="F:transaminase activity"/>
    <property type="evidence" value="ECO:0007669"/>
    <property type="project" value="UniProtKB-KW"/>
</dbReference>
<organism evidence="2 3">
    <name type="scientific">Haloarcula limicola</name>
    <dbReference type="NCBI Taxonomy" id="1429915"/>
    <lineage>
        <taxon>Archaea</taxon>
        <taxon>Methanobacteriati</taxon>
        <taxon>Methanobacteriota</taxon>
        <taxon>Stenosarchaea group</taxon>
        <taxon>Halobacteria</taxon>
        <taxon>Halobacteriales</taxon>
        <taxon>Haloarculaceae</taxon>
        <taxon>Haloarcula</taxon>
    </lineage>
</organism>
<dbReference type="SUPFAM" id="SSF53383">
    <property type="entry name" value="PLP-dependent transferases"/>
    <property type="match status" value="1"/>
</dbReference>
<dbReference type="InterPro" id="IPR015421">
    <property type="entry name" value="PyrdxlP-dep_Trfase_major"/>
</dbReference>
<dbReference type="CDD" id="cd00616">
    <property type="entry name" value="AHBA_syn"/>
    <property type="match status" value="1"/>
</dbReference>
<dbReference type="InterPro" id="IPR015424">
    <property type="entry name" value="PyrdxlP-dep_Trfase"/>
</dbReference>
<keyword evidence="2" id="KW-0032">Aminotransferase</keyword>
<dbReference type="GO" id="GO:0000271">
    <property type="term" value="P:polysaccharide biosynthetic process"/>
    <property type="evidence" value="ECO:0007669"/>
    <property type="project" value="TreeGrafter"/>
</dbReference>
<comment type="caution">
    <text evidence="2">The sequence shown here is derived from an EMBL/GenBank/DDBJ whole genome shotgun (WGS) entry which is preliminary data.</text>
</comment>
<dbReference type="OrthoDB" id="10355at2157"/>
<dbReference type="PANTHER" id="PTHR30244:SF34">
    <property type="entry name" value="DTDP-4-AMINO-4,6-DIDEOXYGALACTOSE TRANSAMINASE"/>
    <property type="match status" value="1"/>
</dbReference>
<name>A0A8J8C7X5_9EURY</name>
<dbReference type="Pfam" id="PF01041">
    <property type="entry name" value="DegT_DnrJ_EryC1"/>
    <property type="match status" value="1"/>
</dbReference>
<keyword evidence="1" id="KW-0663">Pyridoxal phosphate</keyword>
<accession>A0A8J8C7X5</accession>
<dbReference type="Gene3D" id="3.40.640.10">
    <property type="entry name" value="Type I PLP-dependent aspartate aminotransferase-like (Major domain)"/>
    <property type="match status" value="1"/>
</dbReference>
<sequence>MVEIPIASPTIGEPERDRVLDVLDSGYLAAGDVVEEFEAEFADYCEADHGVAATNGTAALHAALEAVGVSEGANVITTPFSFVATANTIQFAGGTPVFADIDPETYNLDPESVEEKIRESDDPVDAIVAVHLYGLPAEMDALRDIADDYDVALVEDACQAHGARYDGEPVGAIGDVGCFSFYPTKNMTSGEGGMITTDRQDVADAAERFINHGREVSGYDHVEVGHNFRMTNMEAAVGLAQLERLPEFNRKRRENARKLTERLSDTQVETPTEPENRRHVYHQYTVRCPDREGLKETLSDHGVGSAVYYPTPIHELGAYEEYSASAPVSERAADEALSLPVHPEVDDDDIEQITAAITETPLL</sequence>
<dbReference type="InterPro" id="IPR000653">
    <property type="entry name" value="DegT/StrS_aminotransferase"/>
</dbReference>
<comment type="similarity">
    <text evidence="1">Belongs to the DegT/DnrJ/EryC1 family.</text>
</comment>
<dbReference type="InterPro" id="IPR015422">
    <property type="entry name" value="PyrdxlP-dep_Trfase_small"/>
</dbReference>
<dbReference type="RefSeq" id="WP_162318649.1">
    <property type="nucleotide sequence ID" value="NZ_JAHQXF010000002.1"/>
</dbReference>
<gene>
    <name evidence="2" type="ORF">KTS45_14770</name>
</gene>
<protein>
    <submittedName>
        <fullName evidence="2">DegT/DnrJ/EryC1/StrS family aminotransferase</fullName>
    </submittedName>
</protein>
<dbReference type="GO" id="GO:0030170">
    <property type="term" value="F:pyridoxal phosphate binding"/>
    <property type="evidence" value="ECO:0007669"/>
    <property type="project" value="TreeGrafter"/>
</dbReference>
<dbReference type="PANTHER" id="PTHR30244">
    <property type="entry name" value="TRANSAMINASE"/>
    <property type="match status" value="1"/>
</dbReference>
<reference evidence="2 3" key="1">
    <citation type="submission" date="2021-06" db="EMBL/GenBank/DDBJ databases">
        <title>New haloarchaea isolates fom saline soil.</title>
        <authorList>
            <person name="Duran-Viseras A."/>
            <person name="Sanchez-Porro C.S."/>
            <person name="Ventosa A."/>
        </authorList>
    </citation>
    <scope>NUCLEOTIDE SEQUENCE [LARGE SCALE GENOMIC DNA]</scope>
    <source>
        <strain evidence="2 3">JCM 183640</strain>
    </source>
</reference>
<dbReference type="PIRSF" id="PIRSF000390">
    <property type="entry name" value="PLP_StrS"/>
    <property type="match status" value="1"/>
</dbReference>
<dbReference type="AlphaFoldDB" id="A0A8J8C7X5"/>
<evidence type="ECO:0000256" key="1">
    <source>
        <dbReference type="RuleBase" id="RU004508"/>
    </source>
</evidence>
<proteinExistence type="inferred from homology"/>
<evidence type="ECO:0000313" key="3">
    <source>
        <dbReference type="Proteomes" id="UP000766550"/>
    </source>
</evidence>
<keyword evidence="3" id="KW-1185">Reference proteome</keyword>
<evidence type="ECO:0000313" key="2">
    <source>
        <dbReference type="EMBL" id="MBV0925468.1"/>
    </source>
</evidence>
<dbReference type="Gene3D" id="3.90.1150.10">
    <property type="entry name" value="Aspartate Aminotransferase, domain 1"/>
    <property type="match status" value="1"/>
</dbReference>